<comment type="caution">
    <text evidence="2">The sequence shown here is derived from an EMBL/GenBank/DDBJ whole genome shotgun (WGS) entry which is preliminary data.</text>
</comment>
<protein>
    <submittedName>
        <fullName evidence="2">(raccoon dog) hypothetical protein</fullName>
    </submittedName>
</protein>
<dbReference type="EMBL" id="CAJHUB010000658">
    <property type="protein sequence ID" value="CAD7670519.1"/>
    <property type="molecule type" value="Genomic_DNA"/>
</dbReference>
<gene>
    <name evidence="2" type="ORF">NYPRO_LOCUS3314</name>
</gene>
<feature type="compositionally biased region" description="Low complexity" evidence="1">
    <location>
        <begin position="125"/>
        <end position="139"/>
    </location>
</feature>
<evidence type="ECO:0000256" key="1">
    <source>
        <dbReference type="SAM" id="MobiDB-lite"/>
    </source>
</evidence>
<organism evidence="2 3">
    <name type="scientific">Nyctereutes procyonoides</name>
    <name type="common">Raccoon dog</name>
    <name type="synonym">Canis procyonoides</name>
    <dbReference type="NCBI Taxonomy" id="34880"/>
    <lineage>
        <taxon>Eukaryota</taxon>
        <taxon>Metazoa</taxon>
        <taxon>Chordata</taxon>
        <taxon>Craniata</taxon>
        <taxon>Vertebrata</taxon>
        <taxon>Euteleostomi</taxon>
        <taxon>Mammalia</taxon>
        <taxon>Eutheria</taxon>
        <taxon>Laurasiatheria</taxon>
        <taxon>Carnivora</taxon>
        <taxon>Caniformia</taxon>
        <taxon>Canidae</taxon>
        <taxon>Nyctereutes</taxon>
    </lineage>
</organism>
<dbReference type="AlphaFoldDB" id="A0A811XYT3"/>
<dbReference type="Proteomes" id="UP000645828">
    <property type="component" value="Unassembled WGS sequence"/>
</dbReference>
<name>A0A811XYT3_NYCPR</name>
<proteinExistence type="predicted"/>
<accession>A0A811XYT3</accession>
<feature type="compositionally biased region" description="Pro residues" evidence="1">
    <location>
        <begin position="96"/>
        <end position="114"/>
    </location>
</feature>
<keyword evidence="3" id="KW-1185">Reference proteome</keyword>
<evidence type="ECO:0000313" key="3">
    <source>
        <dbReference type="Proteomes" id="UP000645828"/>
    </source>
</evidence>
<feature type="compositionally biased region" description="Low complexity" evidence="1">
    <location>
        <begin position="1"/>
        <end position="11"/>
    </location>
</feature>
<reference evidence="2" key="1">
    <citation type="submission" date="2020-12" db="EMBL/GenBank/DDBJ databases">
        <authorList>
            <consortium name="Molecular Ecology Group"/>
        </authorList>
    </citation>
    <scope>NUCLEOTIDE SEQUENCE</scope>
    <source>
        <strain evidence="2">TBG_1078</strain>
    </source>
</reference>
<feature type="compositionally biased region" description="Low complexity" evidence="1">
    <location>
        <begin position="24"/>
        <end position="52"/>
    </location>
</feature>
<feature type="region of interest" description="Disordered" evidence="1">
    <location>
        <begin position="1"/>
        <end position="139"/>
    </location>
</feature>
<sequence length="206" mass="22751">MRTRGPGVPRGPRGPRRAAPPPVRASGRRPSCGRRQAAGGRRQAAGGSFRRGPAAFPKPQAKSPPRVLRSPPRRRGLSFQEAARSGARVWLRLSPQPGPTRQPPPLSPHSPPKPNSRKVEKLRFPGRPATGTPAAPAGSGRCFWGCGPRKKASHETARVRRSCLRGHANTEHRNPAGTQRQTLFWDDWIIGDSHFILLIRFKRFQY</sequence>
<evidence type="ECO:0000313" key="2">
    <source>
        <dbReference type="EMBL" id="CAD7670519.1"/>
    </source>
</evidence>